<dbReference type="Gene3D" id="1.10.8.420">
    <property type="entry name" value="RecR Domain 1"/>
    <property type="match status" value="1"/>
</dbReference>
<evidence type="ECO:0000256" key="7">
    <source>
        <dbReference type="HAMAP-Rule" id="MF_00017"/>
    </source>
</evidence>
<dbReference type="CDD" id="cd01025">
    <property type="entry name" value="TOPRIM_recR"/>
    <property type="match status" value="1"/>
</dbReference>
<comment type="caution">
    <text evidence="9">The sequence shown here is derived from an EMBL/GenBank/DDBJ whole genome shotgun (WGS) entry which is preliminary data.</text>
</comment>
<reference evidence="9 10" key="1">
    <citation type="submission" date="2018-11" db="EMBL/GenBank/DDBJ databases">
        <title>Genomic Encyclopedia of Type Strains, Phase IV (KMG-IV): sequencing the most valuable type-strain genomes for metagenomic binning, comparative biology and taxonomic classification.</title>
        <authorList>
            <person name="Goeker M."/>
        </authorList>
    </citation>
    <scope>NUCLEOTIDE SEQUENCE [LARGE SCALE GENOMIC DNA]</scope>
    <source>
        <strain evidence="9 10">DSM 22027</strain>
    </source>
</reference>
<evidence type="ECO:0000256" key="3">
    <source>
        <dbReference type="ARBA" id="ARBA00022771"/>
    </source>
</evidence>
<proteinExistence type="inferred from homology"/>
<dbReference type="Pfam" id="PF02132">
    <property type="entry name" value="RecR_ZnF"/>
    <property type="match status" value="1"/>
</dbReference>
<dbReference type="PROSITE" id="PS50880">
    <property type="entry name" value="TOPRIM"/>
    <property type="match status" value="1"/>
</dbReference>
<dbReference type="NCBIfam" id="TIGR00615">
    <property type="entry name" value="recR"/>
    <property type="match status" value="1"/>
</dbReference>
<dbReference type="PANTHER" id="PTHR30446:SF0">
    <property type="entry name" value="RECOMBINATION PROTEIN RECR"/>
    <property type="match status" value="1"/>
</dbReference>
<dbReference type="GO" id="GO:0003677">
    <property type="term" value="F:DNA binding"/>
    <property type="evidence" value="ECO:0007669"/>
    <property type="project" value="UniProtKB-UniRule"/>
</dbReference>
<keyword evidence="5 7" id="KW-0233">DNA recombination</keyword>
<dbReference type="Pfam" id="PF21175">
    <property type="entry name" value="RecR_C"/>
    <property type="match status" value="1"/>
</dbReference>
<dbReference type="SUPFAM" id="SSF111304">
    <property type="entry name" value="Recombination protein RecR"/>
    <property type="match status" value="1"/>
</dbReference>
<keyword evidence="1 7" id="KW-0479">Metal-binding</keyword>
<comment type="function">
    <text evidence="7">May play a role in DNA repair. It seems to be involved in an RecBC-independent recombinational process of DNA repair. It may act with RecF and RecO.</text>
</comment>
<evidence type="ECO:0000256" key="6">
    <source>
        <dbReference type="ARBA" id="ARBA00023204"/>
    </source>
</evidence>
<evidence type="ECO:0000259" key="8">
    <source>
        <dbReference type="PROSITE" id="PS50880"/>
    </source>
</evidence>
<dbReference type="Pfam" id="PF21176">
    <property type="entry name" value="RecR_HhH"/>
    <property type="match status" value="1"/>
</dbReference>
<sequence>MVTKAHPPVLRELVQRLTKLPGIGEKSATRMAMFLLKAPDDYVHGLAENLERLKREIRTCPVCFHFTDGSLCGLCADPSRKTGELCVVETSADLLAIEESGAYRGRYHVLQGALAPLDGIGPNDLRIPELLKRLEQEKIREVILATNPTGDGEATANYLAKLLEKRPVRVSRIASGIPMGGDVKYADKVTLERALQGRRHVQ</sequence>
<dbReference type="GO" id="GO:0008270">
    <property type="term" value="F:zinc ion binding"/>
    <property type="evidence" value="ECO:0007669"/>
    <property type="project" value="UniProtKB-KW"/>
</dbReference>
<dbReference type="InterPro" id="IPR015967">
    <property type="entry name" value="Rcmb_RecR_Znf"/>
</dbReference>
<organism evidence="9 10">
    <name type="scientific">Desulfosoma caldarium</name>
    <dbReference type="NCBI Taxonomy" id="610254"/>
    <lineage>
        <taxon>Bacteria</taxon>
        <taxon>Pseudomonadati</taxon>
        <taxon>Thermodesulfobacteriota</taxon>
        <taxon>Syntrophobacteria</taxon>
        <taxon>Syntrophobacterales</taxon>
        <taxon>Syntrophobacteraceae</taxon>
        <taxon>Desulfosoma</taxon>
    </lineage>
</organism>
<dbReference type="PANTHER" id="PTHR30446">
    <property type="entry name" value="RECOMBINATION PROTEIN RECR"/>
    <property type="match status" value="1"/>
</dbReference>
<keyword evidence="10" id="KW-1185">Reference proteome</keyword>
<name>A0A3N1USQ1_9BACT</name>
<dbReference type="InterPro" id="IPR034137">
    <property type="entry name" value="TOPRIM_RecR"/>
</dbReference>
<gene>
    <name evidence="7" type="primary">recR</name>
    <name evidence="9" type="ORF">EDC27_2139</name>
</gene>
<keyword evidence="2 7" id="KW-0227">DNA damage</keyword>
<dbReference type="GO" id="GO:0006281">
    <property type="term" value="P:DNA repair"/>
    <property type="evidence" value="ECO:0007669"/>
    <property type="project" value="UniProtKB-UniRule"/>
</dbReference>
<dbReference type="HAMAP" id="MF_00017">
    <property type="entry name" value="RecR"/>
    <property type="match status" value="1"/>
</dbReference>
<evidence type="ECO:0000256" key="2">
    <source>
        <dbReference type="ARBA" id="ARBA00022763"/>
    </source>
</evidence>
<dbReference type="Gene3D" id="3.40.1360.10">
    <property type="match status" value="1"/>
</dbReference>
<feature type="domain" description="Toprim" evidence="8">
    <location>
        <begin position="83"/>
        <end position="178"/>
    </location>
</feature>
<dbReference type="Gene3D" id="6.10.250.240">
    <property type="match status" value="1"/>
</dbReference>
<comment type="similarity">
    <text evidence="7">Belongs to the RecR family.</text>
</comment>
<dbReference type="Gene3D" id="3.30.60.80">
    <property type="match status" value="1"/>
</dbReference>
<keyword evidence="4 7" id="KW-0862">Zinc</keyword>
<evidence type="ECO:0000256" key="5">
    <source>
        <dbReference type="ARBA" id="ARBA00023172"/>
    </source>
</evidence>
<protein>
    <recommendedName>
        <fullName evidence="7">Recombination protein RecR</fullName>
    </recommendedName>
</protein>
<dbReference type="OrthoDB" id="9802672at2"/>
<feature type="zinc finger region" description="C4-type" evidence="7">
    <location>
        <begin position="60"/>
        <end position="75"/>
    </location>
</feature>
<dbReference type="Proteomes" id="UP000276223">
    <property type="component" value="Unassembled WGS sequence"/>
</dbReference>
<dbReference type="EMBL" id="RJVA01000013">
    <property type="protein sequence ID" value="ROQ90881.1"/>
    <property type="molecule type" value="Genomic_DNA"/>
</dbReference>
<dbReference type="InterPro" id="IPR023627">
    <property type="entry name" value="Rcmb_RecR"/>
</dbReference>
<keyword evidence="6 7" id="KW-0234">DNA repair</keyword>
<dbReference type="RefSeq" id="WP_123290620.1">
    <property type="nucleotide sequence ID" value="NZ_RJVA01000013.1"/>
</dbReference>
<dbReference type="InterPro" id="IPR006171">
    <property type="entry name" value="TOPRIM_dom"/>
</dbReference>
<dbReference type="InterPro" id="IPR000093">
    <property type="entry name" value="DNA_Rcmb_RecR"/>
</dbReference>
<evidence type="ECO:0000313" key="9">
    <source>
        <dbReference type="EMBL" id="ROQ90881.1"/>
    </source>
</evidence>
<evidence type="ECO:0000256" key="4">
    <source>
        <dbReference type="ARBA" id="ARBA00022833"/>
    </source>
</evidence>
<dbReference type="SMART" id="SM00493">
    <property type="entry name" value="TOPRIM"/>
    <property type="match status" value="1"/>
</dbReference>
<accession>A0A3N1USQ1</accession>
<dbReference type="Pfam" id="PF13662">
    <property type="entry name" value="Toprim_4"/>
    <property type="match status" value="1"/>
</dbReference>
<dbReference type="AlphaFoldDB" id="A0A3N1USQ1"/>
<keyword evidence="3 7" id="KW-0863">Zinc-finger</keyword>
<evidence type="ECO:0000256" key="1">
    <source>
        <dbReference type="ARBA" id="ARBA00022723"/>
    </source>
</evidence>
<evidence type="ECO:0000313" key="10">
    <source>
        <dbReference type="Proteomes" id="UP000276223"/>
    </source>
</evidence>
<dbReference type="GO" id="GO:0006310">
    <property type="term" value="P:DNA recombination"/>
    <property type="evidence" value="ECO:0007669"/>
    <property type="project" value="UniProtKB-UniRule"/>
</dbReference>